<dbReference type="InParanoid" id="A0A401GGU8"/>
<keyword evidence="4" id="KW-1185">Reference proteome</keyword>
<protein>
    <recommendedName>
        <fullName evidence="5">MARVEL domain-containing protein</fullName>
    </recommendedName>
</protein>
<organism evidence="3 4">
    <name type="scientific">Sparassis crispa</name>
    <dbReference type="NCBI Taxonomy" id="139825"/>
    <lineage>
        <taxon>Eukaryota</taxon>
        <taxon>Fungi</taxon>
        <taxon>Dikarya</taxon>
        <taxon>Basidiomycota</taxon>
        <taxon>Agaricomycotina</taxon>
        <taxon>Agaricomycetes</taxon>
        <taxon>Polyporales</taxon>
        <taxon>Sparassidaceae</taxon>
        <taxon>Sparassis</taxon>
    </lineage>
</organism>
<dbReference type="EMBL" id="BFAD01000003">
    <property type="protein sequence ID" value="GBE81399.1"/>
    <property type="molecule type" value="Genomic_DNA"/>
</dbReference>
<feature type="region of interest" description="Disordered" evidence="1">
    <location>
        <begin position="165"/>
        <end position="184"/>
    </location>
</feature>
<dbReference type="STRING" id="139825.A0A401GGU8"/>
<feature type="transmembrane region" description="Helical" evidence="2">
    <location>
        <begin position="115"/>
        <end position="138"/>
    </location>
</feature>
<feature type="transmembrane region" description="Helical" evidence="2">
    <location>
        <begin position="75"/>
        <end position="95"/>
    </location>
</feature>
<proteinExistence type="predicted"/>
<keyword evidence="2" id="KW-0812">Transmembrane</keyword>
<evidence type="ECO:0000313" key="3">
    <source>
        <dbReference type="EMBL" id="GBE81399.1"/>
    </source>
</evidence>
<dbReference type="GeneID" id="38778316"/>
<sequence length="184" mass="19816">MSWFWLARLGVFAWVSLCGLLVLAIGGNVDSSFHWIGGTPSWADLAIATGVFALFTLPAMLIIELIISDTVFTSWIIVEIVWLNFLWILFLATGADAATITVCTGDLVSVCPKAQAVAAFGFLGWIPLMGYAITLMVLSIISARRGINVWTSSVKKTNFAFSSPGKTTEPMGQIPMADAPVQQV</sequence>
<comment type="caution">
    <text evidence="3">The sequence shown here is derived from an EMBL/GenBank/DDBJ whole genome shotgun (WGS) entry which is preliminary data.</text>
</comment>
<keyword evidence="2" id="KW-0472">Membrane</keyword>
<gene>
    <name evidence="3" type="ORF">SCP_0311280</name>
</gene>
<reference evidence="3 4" key="1">
    <citation type="journal article" date="2018" name="Sci. Rep.">
        <title>Genome sequence of the cauliflower mushroom Sparassis crispa (Hanabiratake) and its association with beneficial usage.</title>
        <authorList>
            <person name="Kiyama R."/>
            <person name="Furutani Y."/>
            <person name="Kawaguchi K."/>
            <person name="Nakanishi T."/>
        </authorList>
    </citation>
    <scope>NUCLEOTIDE SEQUENCE [LARGE SCALE GENOMIC DNA]</scope>
</reference>
<dbReference type="Proteomes" id="UP000287166">
    <property type="component" value="Unassembled WGS sequence"/>
</dbReference>
<evidence type="ECO:0000256" key="2">
    <source>
        <dbReference type="SAM" id="Phobius"/>
    </source>
</evidence>
<evidence type="ECO:0008006" key="5">
    <source>
        <dbReference type="Google" id="ProtNLM"/>
    </source>
</evidence>
<evidence type="ECO:0000256" key="1">
    <source>
        <dbReference type="SAM" id="MobiDB-lite"/>
    </source>
</evidence>
<name>A0A401GGU8_9APHY</name>
<feature type="transmembrane region" description="Helical" evidence="2">
    <location>
        <begin position="42"/>
        <end position="63"/>
    </location>
</feature>
<dbReference type="RefSeq" id="XP_027612312.1">
    <property type="nucleotide sequence ID" value="XM_027756511.1"/>
</dbReference>
<keyword evidence="2" id="KW-1133">Transmembrane helix</keyword>
<evidence type="ECO:0000313" key="4">
    <source>
        <dbReference type="Proteomes" id="UP000287166"/>
    </source>
</evidence>
<dbReference type="AlphaFoldDB" id="A0A401GGU8"/>
<dbReference type="OrthoDB" id="3364107at2759"/>
<accession>A0A401GGU8</accession>